<proteinExistence type="predicted"/>
<dbReference type="AlphaFoldDB" id="A0A6A5QK43"/>
<protein>
    <submittedName>
        <fullName evidence="1">Uncharacterized protein</fullName>
    </submittedName>
</protein>
<gene>
    <name evidence="1" type="ORF">BDU57DRAFT_204793</name>
</gene>
<accession>A0A6A5QK43</accession>
<organism evidence="1 2">
    <name type="scientific">Ampelomyces quisqualis</name>
    <name type="common">Powdery mildew agent</name>
    <dbReference type="NCBI Taxonomy" id="50730"/>
    <lineage>
        <taxon>Eukaryota</taxon>
        <taxon>Fungi</taxon>
        <taxon>Dikarya</taxon>
        <taxon>Ascomycota</taxon>
        <taxon>Pezizomycotina</taxon>
        <taxon>Dothideomycetes</taxon>
        <taxon>Pleosporomycetidae</taxon>
        <taxon>Pleosporales</taxon>
        <taxon>Pleosporineae</taxon>
        <taxon>Phaeosphaeriaceae</taxon>
        <taxon>Ampelomyces</taxon>
    </lineage>
</organism>
<keyword evidence="2" id="KW-1185">Reference proteome</keyword>
<evidence type="ECO:0000313" key="2">
    <source>
        <dbReference type="Proteomes" id="UP000800096"/>
    </source>
</evidence>
<dbReference type="Proteomes" id="UP000800096">
    <property type="component" value="Unassembled WGS sequence"/>
</dbReference>
<dbReference type="EMBL" id="ML979135">
    <property type="protein sequence ID" value="KAF1915752.1"/>
    <property type="molecule type" value="Genomic_DNA"/>
</dbReference>
<sequence>MIAITVTELYESTPLENMFLVQIVHQTTRPGLRSSPPSGPAFTMESVFSAVTRAGTGCLSQRGTVNTNSSQNYLLYPNLPGHSEKSRVVHPRLAVIAYNNLSEFSLTYAAPAYLEQQIFRSILIHPDVQVISSQNAMLPRTTVCTTEQHVLSKNWVHLLDLSVSIWKLDSQT</sequence>
<reference evidence="1" key="1">
    <citation type="journal article" date="2020" name="Stud. Mycol.">
        <title>101 Dothideomycetes genomes: a test case for predicting lifestyles and emergence of pathogens.</title>
        <authorList>
            <person name="Haridas S."/>
            <person name="Albert R."/>
            <person name="Binder M."/>
            <person name="Bloem J."/>
            <person name="Labutti K."/>
            <person name="Salamov A."/>
            <person name="Andreopoulos B."/>
            <person name="Baker S."/>
            <person name="Barry K."/>
            <person name="Bills G."/>
            <person name="Bluhm B."/>
            <person name="Cannon C."/>
            <person name="Castanera R."/>
            <person name="Culley D."/>
            <person name="Daum C."/>
            <person name="Ezra D."/>
            <person name="Gonzalez J."/>
            <person name="Henrissat B."/>
            <person name="Kuo A."/>
            <person name="Liang C."/>
            <person name="Lipzen A."/>
            <person name="Lutzoni F."/>
            <person name="Magnuson J."/>
            <person name="Mondo S."/>
            <person name="Nolan M."/>
            <person name="Ohm R."/>
            <person name="Pangilinan J."/>
            <person name="Park H.-J."/>
            <person name="Ramirez L."/>
            <person name="Alfaro M."/>
            <person name="Sun H."/>
            <person name="Tritt A."/>
            <person name="Yoshinaga Y."/>
            <person name="Zwiers L.-H."/>
            <person name="Turgeon B."/>
            <person name="Goodwin S."/>
            <person name="Spatafora J."/>
            <person name="Crous P."/>
            <person name="Grigoriev I."/>
        </authorList>
    </citation>
    <scope>NUCLEOTIDE SEQUENCE</scope>
    <source>
        <strain evidence="1">HMLAC05119</strain>
    </source>
</reference>
<name>A0A6A5QK43_AMPQU</name>
<evidence type="ECO:0000313" key="1">
    <source>
        <dbReference type="EMBL" id="KAF1915752.1"/>
    </source>
</evidence>